<accession>A0ABS8VDY6</accession>
<gene>
    <name evidence="3" type="ORF">HAX54_033752</name>
</gene>
<evidence type="ECO:0000313" key="3">
    <source>
        <dbReference type="EMBL" id="MCD9645077.1"/>
    </source>
</evidence>
<dbReference type="Gene3D" id="3.40.50.2000">
    <property type="entry name" value="Glycogen Phosphorylase B"/>
    <property type="match status" value="2"/>
</dbReference>
<dbReference type="Proteomes" id="UP000823775">
    <property type="component" value="Unassembled WGS sequence"/>
</dbReference>
<reference evidence="3 4" key="1">
    <citation type="journal article" date="2021" name="BMC Genomics">
        <title>Datura genome reveals duplications of psychoactive alkaloid biosynthetic genes and high mutation rate following tissue culture.</title>
        <authorList>
            <person name="Rajewski A."/>
            <person name="Carter-House D."/>
            <person name="Stajich J."/>
            <person name="Litt A."/>
        </authorList>
    </citation>
    <scope>NUCLEOTIDE SEQUENCE [LARGE SCALE GENOMIC DNA]</scope>
    <source>
        <strain evidence="3">AR-01</strain>
    </source>
</reference>
<evidence type="ECO:0000256" key="2">
    <source>
        <dbReference type="ARBA" id="ARBA00022676"/>
    </source>
</evidence>
<organism evidence="3 4">
    <name type="scientific">Datura stramonium</name>
    <name type="common">Jimsonweed</name>
    <name type="synonym">Common thornapple</name>
    <dbReference type="NCBI Taxonomy" id="4076"/>
    <lineage>
        <taxon>Eukaryota</taxon>
        <taxon>Viridiplantae</taxon>
        <taxon>Streptophyta</taxon>
        <taxon>Embryophyta</taxon>
        <taxon>Tracheophyta</taxon>
        <taxon>Spermatophyta</taxon>
        <taxon>Magnoliopsida</taxon>
        <taxon>eudicotyledons</taxon>
        <taxon>Gunneridae</taxon>
        <taxon>Pentapetalae</taxon>
        <taxon>asterids</taxon>
        <taxon>lamiids</taxon>
        <taxon>Solanales</taxon>
        <taxon>Solanaceae</taxon>
        <taxon>Solanoideae</taxon>
        <taxon>Datureae</taxon>
        <taxon>Datura</taxon>
    </lineage>
</organism>
<comment type="similarity">
    <text evidence="1">Belongs to the UDP-glycosyltransferase family.</text>
</comment>
<sequence>MKLAPYDRKETEVTKLIEQVKESERRSFGVVVNSFYELEPDYADYYRKVLGRAWHIGPILLCNRKNEEKFQKSDDKQECLQWLDTKKQSSVIYVCFWEHASTWTDTQIEELHWVLKPRARIHMVSISRGANGDLPMFAEQFFNEQLITEVLRNWSRRWGRAME</sequence>
<dbReference type="EMBL" id="JACEIK010004330">
    <property type="protein sequence ID" value="MCD9645077.1"/>
    <property type="molecule type" value="Genomic_DNA"/>
</dbReference>
<proteinExistence type="inferred from homology"/>
<keyword evidence="2" id="KW-0808">Transferase</keyword>
<keyword evidence="2" id="KW-0328">Glycosyltransferase</keyword>
<dbReference type="SUPFAM" id="SSF53756">
    <property type="entry name" value="UDP-Glycosyltransferase/glycogen phosphorylase"/>
    <property type="match status" value="1"/>
</dbReference>
<comment type="caution">
    <text evidence="3">The sequence shown here is derived from an EMBL/GenBank/DDBJ whole genome shotgun (WGS) entry which is preliminary data.</text>
</comment>
<evidence type="ECO:0000256" key="1">
    <source>
        <dbReference type="ARBA" id="ARBA00009995"/>
    </source>
</evidence>
<dbReference type="PANTHER" id="PTHR48047">
    <property type="entry name" value="GLYCOSYLTRANSFERASE"/>
    <property type="match status" value="1"/>
</dbReference>
<dbReference type="PANTHER" id="PTHR48047:SF45">
    <property type="entry name" value="SCOPOLETIN GLUCOSYLTRANSFERASE-LIKE"/>
    <property type="match status" value="1"/>
</dbReference>
<evidence type="ECO:0000313" key="4">
    <source>
        <dbReference type="Proteomes" id="UP000823775"/>
    </source>
</evidence>
<protein>
    <submittedName>
        <fullName evidence="3">Uncharacterized protein</fullName>
    </submittedName>
</protein>
<keyword evidence="4" id="KW-1185">Reference proteome</keyword>
<name>A0ABS8VDY6_DATST</name>